<evidence type="ECO:0000256" key="1">
    <source>
        <dbReference type="ARBA" id="ARBA00004123"/>
    </source>
</evidence>
<proteinExistence type="predicted"/>
<dbReference type="Proteomes" id="UP000274504">
    <property type="component" value="Unassembled WGS sequence"/>
</dbReference>
<dbReference type="PANTHER" id="PTHR24381">
    <property type="entry name" value="ZINC FINGER PROTEIN"/>
    <property type="match status" value="1"/>
</dbReference>
<feature type="compositionally biased region" description="Basic and acidic residues" evidence="8">
    <location>
        <begin position="169"/>
        <end position="179"/>
    </location>
</feature>
<evidence type="ECO:0000256" key="3">
    <source>
        <dbReference type="ARBA" id="ARBA00022737"/>
    </source>
</evidence>
<dbReference type="Gene3D" id="3.30.160.60">
    <property type="entry name" value="Classic Zinc Finger"/>
    <property type="match status" value="4"/>
</dbReference>
<feature type="domain" description="C2H2-type" evidence="9">
    <location>
        <begin position="462"/>
        <end position="497"/>
    </location>
</feature>
<organism evidence="12">
    <name type="scientific">Hymenolepis diminuta</name>
    <name type="common">Rat tapeworm</name>
    <dbReference type="NCBI Taxonomy" id="6216"/>
    <lineage>
        <taxon>Eukaryota</taxon>
        <taxon>Metazoa</taxon>
        <taxon>Spiralia</taxon>
        <taxon>Lophotrochozoa</taxon>
        <taxon>Platyhelminthes</taxon>
        <taxon>Cestoda</taxon>
        <taxon>Eucestoda</taxon>
        <taxon>Cyclophyllidea</taxon>
        <taxon>Hymenolepididae</taxon>
        <taxon>Hymenolepis</taxon>
    </lineage>
</organism>
<protein>
    <submittedName>
        <fullName evidence="12">Zinc finger protein</fullName>
    </submittedName>
</protein>
<feature type="region of interest" description="Disordered" evidence="8">
    <location>
        <begin position="23"/>
        <end position="87"/>
    </location>
</feature>
<feature type="region of interest" description="Disordered" evidence="8">
    <location>
        <begin position="169"/>
        <end position="226"/>
    </location>
</feature>
<reference evidence="12" key="1">
    <citation type="submission" date="2016-04" db="UniProtKB">
        <authorList>
            <consortium name="WormBaseParasite"/>
        </authorList>
    </citation>
    <scope>IDENTIFICATION</scope>
</reference>
<accession>A0A0R3STV0</accession>
<reference evidence="10 11" key="2">
    <citation type="submission" date="2018-11" db="EMBL/GenBank/DDBJ databases">
        <authorList>
            <consortium name="Pathogen Informatics"/>
        </authorList>
    </citation>
    <scope>NUCLEOTIDE SEQUENCE [LARGE SCALE GENOMIC DNA]</scope>
</reference>
<feature type="domain" description="C2H2-type" evidence="9">
    <location>
        <begin position="119"/>
        <end position="146"/>
    </location>
</feature>
<name>A0A0R3STV0_HYMDI</name>
<feature type="domain" description="C2H2-type" evidence="9">
    <location>
        <begin position="151"/>
        <end position="179"/>
    </location>
</feature>
<dbReference type="STRING" id="6216.A0A0R3STV0"/>
<dbReference type="GO" id="GO:0000977">
    <property type="term" value="F:RNA polymerase II transcription regulatory region sequence-specific DNA binding"/>
    <property type="evidence" value="ECO:0007669"/>
    <property type="project" value="TreeGrafter"/>
</dbReference>
<keyword evidence="2" id="KW-0479">Metal-binding</keyword>
<gene>
    <name evidence="10" type="ORF">HDID_LOCUS8862</name>
</gene>
<evidence type="ECO:0000256" key="5">
    <source>
        <dbReference type="ARBA" id="ARBA00022833"/>
    </source>
</evidence>
<dbReference type="FunFam" id="3.30.160.60:FF:000557">
    <property type="entry name" value="zinc finger and SCAN domain-containing protein 29"/>
    <property type="match status" value="1"/>
</dbReference>
<dbReference type="AlphaFoldDB" id="A0A0R3STV0"/>
<dbReference type="WBParaSite" id="HDID_0000886401-mRNA-1">
    <property type="protein sequence ID" value="HDID_0000886401-mRNA-1"/>
    <property type="gene ID" value="HDID_0000886401"/>
</dbReference>
<keyword evidence="6" id="KW-0539">Nucleus</keyword>
<dbReference type="PROSITE" id="PS00028">
    <property type="entry name" value="ZINC_FINGER_C2H2_1"/>
    <property type="match status" value="4"/>
</dbReference>
<dbReference type="FunFam" id="3.30.160.60:FF:002343">
    <property type="entry name" value="Zinc finger protein 33A"/>
    <property type="match status" value="1"/>
</dbReference>
<evidence type="ECO:0000313" key="12">
    <source>
        <dbReference type="WBParaSite" id="HDID_0000886401-mRNA-1"/>
    </source>
</evidence>
<keyword evidence="5" id="KW-0862">Zinc</keyword>
<dbReference type="PROSITE" id="PS50157">
    <property type="entry name" value="ZINC_FINGER_C2H2_2"/>
    <property type="match status" value="5"/>
</dbReference>
<feature type="domain" description="C2H2-type" evidence="9">
    <location>
        <begin position="434"/>
        <end position="461"/>
    </location>
</feature>
<evidence type="ECO:0000256" key="6">
    <source>
        <dbReference type="ARBA" id="ARBA00023242"/>
    </source>
</evidence>
<feature type="compositionally biased region" description="Polar residues" evidence="8">
    <location>
        <begin position="385"/>
        <end position="427"/>
    </location>
</feature>
<keyword evidence="4 7" id="KW-0863">Zinc-finger</keyword>
<feature type="region of interest" description="Disordered" evidence="8">
    <location>
        <begin position="595"/>
        <end position="636"/>
    </location>
</feature>
<dbReference type="SUPFAM" id="SSF57667">
    <property type="entry name" value="beta-beta-alpha zinc fingers"/>
    <property type="match status" value="3"/>
</dbReference>
<feature type="region of interest" description="Disordered" evidence="8">
    <location>
        <begin position="367"/>
        <end position="429"/>
    </location>
</feature>
<evidence type="ECO:0000256" key="2">
    <source>
        <dbReference type="ARBA" id="ARBA00022723"/>
    </source>
</evidence>
<keyword evidence="3" id="KW-0677">Repeat</keyword>
<dbReference type="Pfam" id="PF00096">
    <property type="entry name" value="zf-C2H2"/>
    <property type="match status" value="2"/>
</dbReference>
<evidence type="ECO:0000313" key="10">
    <source>
        <dbReference type="EMBL" id="VDL61180.1"/>
    </source>
</evidence>
<evidence type="ECO:0000256" key="8">
    <source>
        <dbReference type="SAM" id="MobiDB-lite"/>
    </source>
</evidence>
<dbReference type="Pfam" id="PF12874">
    <property type="entry name" value="zf-met"/>
    <property type="match status" value="1"/>
</dbReference>
<sequence length="636" mass="70531">MQSGQCTTYEEPRPYSTTTVLSFDQEDSPMPSVTAASDIVRSNQSNSPDDENVDFRQLSSRNLESEDGVGGYSFAPSRAHSKSGSEPKKKFYCTYCKKSFNLLNILKVHVRIHTGEKPYVCTICQKRFNQSGSLNRHIQTHSRRANANSNYPCRYCNLVFIHSSQLQEHESSRHLKENSQHPLMSPMFPSGHSRNLDTVALNDEQSNSRVPSVRRPTTPSSQLPDSRMNLQSMNLFGPPPCPFPDISMTPNRQFMENVTNNNSNLDFPGPLSLSTHFPPFIPPPFLNGLPALNSPSSQAFSGFSAENLVDNTKIYQPPICAEAFRQILNSIANGKCTPGLPIPPPNPAMLFDSSFITNIMKLNEGKDLRSSNSTIPSITMEPLMTSPSGTMSNNSNRTSPNSGNSEPSSTPNQQVSTPSGSQQSGETVISRDGRHCSVCDKPFNCRSALKIHFRKHTGEKPYICVCCKKSFSQNGTLKRHYATCKVAKSLAHNEESLNTVSSVNSSGLMSIPPLPHIQRNTPTAKQNLLRPPILPPPNTFKNFFSNLPGHSTPVSIPPPIEKAFKFIFENYLAQQNADNEKNSEMKVENQKVMTDFADEPEDLSSSRMDKKKSLSNHETRHSLGYDTGMTKASNFK</sequence>
<dbReference type="SMART" id="SM00355">
    <property type="entry name" value="ZnF_C2H2"/>
    <property type="match status" value="5"/>
</dbReference>
<dbReference type="OrthoDB" id="6249959at2759"/>
<feature type="compositionally biased region" description="Basic and acidic residues" evidence="8">
    <location>
        <begin position="607"/>
        <end position="623"/>
    </location>
</feature>
<dbReference type="EMBL" id="UYSG01011157">
    <property type="protein sequence ID" value="VDL61180.1"/>
    <property type="molecule type" value="Genomic_DNA"/>
</dbReference>
<comment type="subcellular location">
    <subcellularLocation>
        <location evidence="1">Nucleus</location>
    </subcellularLocation>
</comment>
<evidence type="ECO:0000259" key="9">
    <source>
        <dbReference type="PROSITE" id="PS50157"/>
    </source>
</evidence>
<evidence type="ECO:0000256" key="4">
    <source>
        <dbReference type="ARBA" id="ARBA00022771"/>
    </source>
</evidence>
<feature type="domain" description="C2H2-type" evidence="9">
    <location>
        <begin position="91"/>
        <end position="118"/>
    </location>
</feature>
<evidence type="ECO:0000256" key="7">
    <source>
        <dbReference type="PROSITE-ProRule" id="PRU00042"/>
    </source>
</evidence>
<dbReference type="InterPro" id="IPR036236">
    <property type="entry name" value="Znf_C2H2_sf"/>
</dbReference>
<dbReference type="GO" id="GO:0005634">
    <property type="term" value="C:nucleus"/>
    <property type="evidence" value="ECO:0007669"/>
    <property type="project" value="TreeGrafter"/>
</dbReference>
<dbReference type="PANTHER" id="PTHR24381:SF393">
    <property type="entry name" value="CHROMATIN-LINKED ADAPTOR FOR MSL PROTEINS, ISOFORM B"/>
    <property type="match status" value="1"/>
</dbReference>
<dbReference type="GO" id="GO:0000981">
    <property type="term" value="F:DNA-binding transcription factor activity, RNA polymerase II-specific"/>
    <property type="evidence" value="ECO:0007669"/>
    <property type="project" value="TreeGrafter"/>
</dbReference>
<dbReference type="GO" id="GO:0008270">
    <property type="term" value="F:zinc ion binding"/>
    <property type="evidence" value="ECO:0007669"/>
    <property type="project" value="UniProtKB-KW"/>
</dbReference>
<dbReference type="InterPro" id="IPR013087">
    <property type="entry name" value="Znf_C2H2_type"/>
</dbReference>
<evidence type="ECO:0000313" key="11">
    <source>
        <dbReference type="Proteomes" id="UP000274504"/>
    </source>
</evidence>
<feature type="compositionally biased region" description="Polar residues" evidence="8">
    <location>
        <begin position="203"/>
        <end position="226"/>
    </location>
</feature>